<dbReference type="InterPro" id="IPR036640">
    <property type="entry name" value="ABC1_TM_sf"/>
</dbReference>
<dbReference type="Pfam" id="PF06472">
    <property type="entry name" value="ABC_membrane_2"/>
    <property type="match status" value="1"/>
</dbReference>
<proteinExistence type="inferred from homology"/>
<evidence type="ECO:0000256" key="2">
    <source>
        <dbReference type="ARBA" id="ARBA00022448"/>
    </source>
</evidence>
<dbReference type="PANTHER" id="PTHR11384">
    <property type="entry name" value="ATP-BINDING CASSETTE, SUB-FAMILY D MEMBER"/>
    <property type="match status" value="1"/>
</dbReference>
<evidence type="ECO:0000256" key="7">
    <source>
        <dbReference type="ARBA" id="ARBA00023136"/>
    </source>
</evidence>
<dbReference type="GO" id="GO:0015910">
    <property type="term" value="P:long-chain fatty acid import into peroxisome"/>
    <property type="evidence" value="ECO:0007669"/>
    <property type="project" value="TreeGrafter"/>
</dbReference>
<reference evidence="12 13" key="1">
    <citation type="journal article" date="2019" name="Sci. Rep.">
        <title>Comparative genomics of chytrid fungi reveal insights into the obligate biotrophic and pathogenic lifestyle of Synchytrium endobioticum.</title>
        <authorList>
            <person name="van de Vossenberg B.T.L.H."/>
            <person name="Warris S."/>
            <person name="Nguyen H.D.T."/>
            <person name="van Gent-Pelzer M.P.E."/>
            <person name="Joly D.L."/>
            <person name="van de Geest H.C."/>
            <person name="Bonants P.J.M."/>
            <person name="Smith D.S."/>
            <person name="Levesque C.A."/>
            <person name="van der Lee T.A.J."/>
        </authorList>
    </citation>
    <scope>NUCLEOTIDE SEQUENCE [LARGE SCALE GENOMIC DNA]</scope>
    <source>
        <strain evidence="12 13">CBS 809.83</strain>
    </source>
</reference>
<feature type="compositionally biased region" description="Polar residues" evidence="8">
    <location>
        <begin position="28"/>
        <end position="39"/>
    </location>
</feature>
<evidence type="ECO:0000256" key="1">
    <source>
        <dbReference type="ARBA" id="ARBA00008575"/>
    </source>
</evidence>
<evidence type="ECO:0000256" key="4">
    <source>
        <dbReference type="ARBA" id="ARBA00022741"/>
    </source>
</evidence>
<feature type="transmembrane region" description="Helical" evidence="9">
    <location>
        <begin position="114"/>
        <end position="144"/>
    </location>
</feature>
<evidence type="ECO:0000256" key="5">
    <source>
        <dbReference type="ARBA" id="ARBA00022840"/>
    </source>
</evidence>
<feature type="transmembrane region" description="Helical" evidence="9">
    <location>
        <begin position="342"/>
        <end position="358"/>
    </location>
</feature>
<dbReference type="PROSITE" id="PS00211">
    <property type="entry name" value="ABC_TRANSPORTER_1"/>
    <property type="match status" value="1"/>
</dbReference>
<keyword evidence="3 9" id="KW-0812">Transmembrane</keyword>
<gene>
    <name evidence="12" type="ORF">PhCBS80983_g06121</name>
</gene>
<dbReference type="GO" id="GO:0140359">
    <property type="term" value="F:ABC-type transporter activity"/>
    <property type="evidence" value="ECO:0007669"/>
    <property type="project" value="InterPro"/>
</dbReference>
<dbReference type="AlphaFoldDB" id="A0A507DRK4"/>
<dbReference type="EMBL" id="QEAQ01000182">
    <property type="protein sequence ID" value="TPX53877.1"/>
    <property type="molecule type" value="Genomic_DNA"/>
</dbReference>
<dbReference type="InterPro" id="IPR017871">
    <property type="entry name" value="ABC_transporter-like_CS"/>
</dbReference>
<keyword evidence="2" id="KW-0813">Transport</keyword>
<comment type="caution">
    <text evidence="12">The sequence shown here is derived from an EMBL/GenBank/DDBJ whole genome shotgun (WGS) entry which is preliminary data.</text>
</comment>
<name>A0A507DRK4_9FUNG</name>
<dbReference type="PANTHER" id="PTHR11384:SF59">
    <property type="entry name" value="LYSOSOMAL COBALAMIN TRANSPORTER ABCD4"/>
    <property type="match status" value="1"/>
</dbReference>
<dbReference type="SUPFAM" id="SSF52540">
    <property type="entry name" value="P-loop containing nucleoside triphosphate hydrolases"/>
    <property type="match status" value="1"/>
</dbReference>
<evidence type="ECO:0000256" key="9">
    <source>
        <dbReference type="SAM" id="Phobius"/>
    </source>
</evidence>
<dbReference type="GO" id="GO:0016887">
    <property type="term" value="F:ATP hydrolysis activity"/>
    <property type="evidence" value="ECO:0007669"/>
    <property type="project" value="InterPro"/>
</dbReference>
<dbReference type="Gene3D" id="1.20.1560.10">
    <property type="entry name" value="ABC transporter type 1, transmembrane domain"/>
    <property type="match status" value="1"/>
</dbReference>
<evidence type="ECO:0000256" key="3">
    <source>
        <dbReference type="ARBA" id="ARBA00022692"/>
    </source>
</evidence>
<evidence type="ECO:0000259" key="11">
    <source>
        <dbReference type="PROSITE" id="PS50929"/>
    </source>
</evidence>
<evidence type="ECO:0000313" key="12">
    <source>
        <dbReference type="EMBL" id="TPX53877.1"/>
    </source>
</evidence>
<keyword evidence="5" id="KW-0067">ATP-binding</keyword>
<feature type="compositionally biased region" description="Polar residues" evidence="8">
    <location>
        <begin position="1"/>
        <end position="12"/>
    </location>
</feature>
<evidence type="ECO:0008006" key="14">
    <source>
        <dbReference type="Google" id="ProtNLM"/>
    </source>
</evidence>
<dbReference type="GO" id="GO:0042760">
    <property type="term" value="P:very long-chain fatty acid catabolic process"/>
    <property type="evidence" value="ECO:0007669"/>
    <property type="project" value="TreeGrafter"/>
</dbReference>
<feature type="region of interest" description="Disordered" evidence="8">
    <location>
        <begin position="1"/>
        <end position="50"/>
    </location>
</feature>
<dbReference type="Pfam" id="PF00005">
    <property type="entry name" value="ABC_tran"/>
    <property type="match status" value="1"/>
</dbReference>
<keyword evidence="7 9" id="KW-0472">Membrane</keyword>
<comment type="similarity">
    <text evidence="1">Belongs to the ABC transporter superfamily. ABCD family. Peroxisomal fatty acyl CoA transporter (TC 3.A.1.203) subfamily.</text>
</comment>
<keyword evidence="13" id="KW-1185">Reference proteome</keyword>
<accession>A0A507DRK4</accession>
<evidence type="ECO:0000313" key="13">
    <source>
        <dbReference type="Proteomes" id="UP000318582"/>
    </source>
</evidence>
<dbReference type="SMART" id="SM00382">
    <property type="entry name" value="AAA"/>
    <property type="match status" value="1"/>
</dbReference>
<dbReference type="PROSITE" id="PS50893">
    <property type="entry name" value="ABC_TRANSPORTER_2"/>
    <property type="match status" value="1"/>
</dbReference>
<evidence type="ECO:0000256" key="6">
    <source>
        <dbReference type="ARBA" id="ARBA00022989"/>
    </source>
</evidence>
<dbReference type="InterPro" id="IPR050835">
    <property type="entry name" value="ABC_transporter_sub-D"/>
</dbReference>
<dbReference type="SUPFAM" id="SSF90123">
    <property type="entry name" value="ABC transporter transmembrane region"/>
    <property type="match status" value="1"/>
</dbReference>
<dbReference type="GO" id="GO:0005524">
    <property type="term" value="F:ATP binding"/>
    <property type="evidence" value="ECO:0007669"/>
    <property type="project" value="UniProtKB-KW"/>
</dbReference>
<dbReference type="GO" id="GO:0005324">
    <property type="term" value="F:long-chain fatty acid transmembrane transporter activity"/>
    <property type="evidence" value="ECO:0007669"/>
    <property type="project" value="TreeGrafter"/>
</dbReference>
<evidence type="ECO:0000259" key="10">
    <source>
        <dbReference type="PROSITE" id="PS50893"/>
    </source>
</evidence>
<protein>
    <recommendedName>
        <fullName evidence="14">ABC transporter domain-containing protein</fullName>
    </recommendedName>
</protein>
<dbReference type="STRING" id="109895.A0A507DRK4"/>
<dbReference type="GO" id="GO:0007031">
    <property type="term" value="P:peroxisome organization"/>
    <property type="evidence" value="ECO:0007669"/>
    <property type="project" value="TreeGrafter"/>
</dbReference>
<dbReference type="InterPro" id="IPR027417">
    <property type="entry name" value="P-loop_NTPase"/>
</dbReference>
<sequence>MFGLGPSTSYSPLPTVAPQQHPLPPDSSAHTSTDATCTRNPPAGKHSAPNNNGRALHSVFLLLRALLAPSSECLGTLYALLILINVVYEITVYFIGIAIPQFYVVLNNRDKAGFIWLVVKLFSLFIVIATVKAAAHFAGGLLALRTRRKLTRDLQNAYVTRRALFFLAVQKPGGNDNPDQRIAQDVEKFSEELRKVLEDIVLAPALLVYYTYRNFVVTGWRGPLCLYLFFVVSTLQTRYLMRPLIPLVYQKEKAEGDFRHLHVRLGQNAESVAFLRGEQQELSILEEALQALLAWQRKIITREAVLRFGTAFIDYSGTVVCYSIMAVPIFAGEYDHLPASELSALIASNLFFFLYLLYQFTNVARKAENFADIAGYATRISQLLETLRKDLPSRTGTSLEMDGDADPSITLSNIIITAPGYPETPLITNLSLTIRAGHHHIITGPSGIGKSSLLRTLAGLWDLNGGSVDYRNVTHHQVLFVPQSPYLAAFERGSPACVTTLTSLAKHIAYPDTPDMPPLDAHHTLQILQAVQLDYLLARDTEHVTTSEPGSSPVPETDWSKILSPGERQRLAFARILYRRPRFVFMDEGTSNIDPGSEARLFATLVEQGTTLIIVSHRVFDGFRGRIVRVGHGGTWTLEDVE</sequence>
<evidence type="ECO:0000256" key="8">
    <source>
        <dbReference type="SAM" id="MobiDB-lite"/>
    </source>
</evidence>
<keyword evidence="6 9" id="KW-1133">Transmembrane helix</keyword>
<organism evidence="12 13">
    <name type="scientific">Powellomyces hirtus</name>
    <dbReference type="NCBI Taxonomy" id="109895"/>
    <lineage>
        <taxon>Eukaryota</taxon>
        <taxon>Fungi</taxon>
        <taxon>Fungi incertae sedis</taxon>
        <taxon>Chytridiomycota</taxon>
        <taxon>Chytridiomycota incertae sedis</taxon>
        <taxon>Chytridiomycetes</taxon>
        <taxon>Spizellomycetales</taxon>
        <taxon>Powellomycetaceae</taxon>
        <taxon>Powellomyces</taxon>
    </lineage>
</organism>
<dbReference type="PROSITE" id="PS50929">
    <property type="entry name" value="ABC_TM1F"/>
    <property type="match status" value="1"/>
</dbReference>
<dbReference type="InterPro" id="IPR003593">
    <property type="entry name" value="AAA+_ATPase"/>
</dbReference>
<dbReference type="GO" id="GO:0006635">
    <property type="term" value="P:fatty acid beta-oxidation"/>
    <property type="evidence" value="ECO:0007669"/>
    <property type="project" value="TreeGrafter"/>
</dbReference>
<feature type="domain" description="ABC transmembrane type-1" evidence="11">
    <location>
        <begin position="105"/>
        <end position="362"/>
    </location>
</feature>
<feature type="transmembrane region" description="Helical" evidence="9">
    <location>
        <begin position="305"/>
        <end position="330"/>
    </location>
</feature>
<dbReference type="GO" id="GO:0005778">
    <property type="term" value="C:peroxisomal membrane"/>
    <property type="evidence" value="ECO:0007669"/>
    <property type="project" value="TreeGrafter"/>
</dbReference>
<feature type="domain" description="ABC transporter" evidence="10">
    <location>
        <begin position="409"/>
        <end position="641"/>
    </location>
</feature>
<feature type="transmembrane region" description="Helical" evidence="9">
    <location>
        <begin position="77"/>
        <end position="102"/>
    </location>
</feature>
<dbReference type="InterPro" id="IPR011527">
    <property type="entry name" value="ABC1_TM_dom"/>
</dbReference>
<dbReference type="Proteomes" id="UP000318582">
    <property type="component" value="Unassembled WGS sequence"/>
</dbReference>
<keyword evidence="4" id="KW-0547">Nucleotide-binding</keyword>
<dbReference type="Gene3D" id="3.40.50.300">
    <property type="entry name" value="P-loop containing nucleotide triphosphate hydrolases"/>
    <property type="match status" value="1"/>
</dbReference>
<dbReference type="InterPro" id="IPR003439">
    <property type="entry name" value="ABC_transporter-like_ATP-bd"/>
</dbReference>